<dbReference type="RefSeq" id="WP_028724160.1">
    <property type="nucleotide sequence ID" value="NZ_CP020943.2"/>
</dbReference>
<organism evidence="1 2">
    <name type="scientific">Pantoea ananas</name>
    <name type="common">Erwinia uredovora</name>
    <dbReference type="NCBI Taxonomy" id="553"/>
    <lineage>
        <taxon>Bacteria</taxon>
        <taxon>Pseudomonadati</taxon>
        <taxon>Pseudomonadota</taxon>
        <taxon>Gammaproteobacteria</taxon>
        <taxon>Enterobacterales</taxon>
        <taxon>Erwiniaceae</taxon>
        <taxon>Pantoea</taxon>
    </lineage>
</organism>
<proteinExistence type="predicted"/>
<evidence type="ECO:0000313" key="1">
    <source>
        <dbReference type="EMBL" id="MCW0345346.1"/>
    </source>
</evidence>
<name>A0AAJ1D1Y4_PANAN</name>
<dbReference type="Pfam" id="PF26636">
    <property type="entry name" value="DUF8209"/>
    <property type="match status" value="1"/>
</dbReference>
<sequence>MDTTEELNGTYFYGGYSNVTHVQLFWLVGVQVVSEHLGLAATDAALVLAGQPLIPTRAKPGSATKGTSVASLASRYLLNYRFPKGMLLPTLNGKTISQLHVSWTNHLGAFVGRNVPWLGWIMTFTTVYNIFNDIRNTYNRVARPEHRIQWTYF</sequence>
<dbReference type="AlphaFoldDB" id="A0AAJ1D1Y4"/>
<dbReference type="Proteomes" id="UP001208888">
    <property type="component" value="Unassembled WGS sequence"/>
</dbReference>
<dbReference type="InterPro" id="IPR058064">
    <property type="entry name" value="STM2901-like"/>
</dbReference>
<reference evidence="1" key="1">
    <citation type="submission" date="2022-06" db="EMBL/GenBank/DDBJ databases">
        <title>Dynamics of rice microbiomes reveals core vertical transmitted seed endophytes.</title>
        <authorList>
            <person name="Liao K."/>
            <person name="Zhang X."/>
        </authorList>
    </citation>
    <scope>NUCLEOTIDE SEQUENCE</scope>
    <source>
        <strain evidence="1">JT1-17</strain>
    </source>
</reference>
<evidence type="ECO:0000313" key="2">
    <source>
        <dbReference type="Proteomes" id="UP001208888"/>
    </source>
</evidence>
<dbReference type="InterPro" id="IPR058522">
    <property type="entry name" value="DUF8209"/>
</dbReference>
<comment type="caution">
    <text evidence="1">The sequence shown here is derived from an EMBL/GenBank/DDBJ whole genome shotgun (WGS) entry which is preliminary data.</text>
</comment>
<dbReference type="NCBIfam" id="NF045926">
    <property type="entry name" value="STM2901_fam"/>
    <property type="match status" value="1"/>
</dbReference>
<gene>
    <name evidence="1" type="ORF">NB703_003439</name>
</gene>
<accession>A0AAJ1D1Y4</accession>
<protein>
    <submittedName>
        <fullName evidence="1">Uncharacterized protein</fullName>
    </submittedName>
</protein>
<dbReference type="EMBL" id="JANFVX010000014">
    <property type="protein sequence ID" value="MCW0345346.1"/>
    <property type="molecule type" value="Genomic_DNA"/>
</dbReference>